<dbReference type="EMBL" id="DS239419">
    <property type="protein sequence ID" value="EDP30394.1"/>
    <property type="molecule type" value="Genomic_DNA"/>
</dbReference>
<reference evidence="3" key="2">
    <citation type="submission" date="2012-12" db="EMBL/GenBank/DDBJ databases">
        <authorList>
            <person name="Gao Y.W."/>
            <person name="Fan S.T."/>
            <person name="Sun H.T."/>
            <person name="Wang Z."/>
            <person name="Gao X.L."/>
            <person name="Li Y.G."/>
            <person name="Wang T.C."/>
            <person name="Zhang K."/>
            <person name="Xu W.W."/>
            <person name="Yu Z.J."/>
            <person name="Xia X.Z."/>
        </authorList>
    </citation>
    <scope>NUCLEOTIDE SEQUENCE</scope>
    <source>
        <strain evidence="3">FR3</strain>
    </source>
</reference>
<dbReference type="CTD" id="6104059"/>
<keyword evidence="2" id="KW-0472">Membrane</keyword>
<dbReference type="KEGG" id="bmy:BM_BM16936"/>
<dbReference type="WormBase" id="Bm16936">
    <property type="protein sequence ID" value="BM38952"/>
    <property type="gene ID" value="WBGene00255557"/>
</dbReference>
<feature type="region of interest" description="Disordered" evidence="1">
    <location>
        <begin position="30"/>
        <end position="104"/>
    </location>
</feature>
<keyword evidence="2" id="KW-0812">Transmembrane</keyword>
<evidence type="ECO:0000313" key="6">
    <source>
        <dbReference type="Proteomes" id="UP000006672"/>
    </source>
</evidence>
<dbReference type="EMBL" id="CAAKNF010000192">
    <property type="protein sequence ID" value="VIO91849.1"/>
    <property type="molecule type" value="Genomic_DNA"/>
</dbReference>
<evidence type="ECO:0000313" key="5">
    <source>
        <dbReference type="EMBL" id="VIO91849.1"/>
    </source>
</evidence>
<dbReference type="GeneID" id="6104059"/>
<reference evidence="7" key="4">
    <citation type="submission" date="2019-12" db="UniProtKB">
        <authorList>
            <consortium name="WormBaseParasite"/>
        </authorList>
    </citation>
    <scope>IDENTIFICATION</scope>
</reference>
<accession>A8Q859</accession>
<dbReference type="AlphaFoldDB" id="A8Q859"/>
<reference evidence="5" key="3">
    <citation type="submission" date="2019-04" db="EMBL/GenBank/DDBJ databases">
        <authorList>
            <person name="Howe K."/>
            <person name="Paulini M."/>
            <person name="Williams G."/>
        </authorList>
    </citation>
    <scope>NUCLEOTIDE SEQUENCE [LARGE SCALE GENOMIC DNA]</scope>
    <source>
        <strain evidence="5">FR3</strain>
    </source>
</reference>
<sequence>MLPLMTIACILPTIPIFIFSFLIIGCSSKKAEPEVGGERGGKRTTSAGQGQPVTTPRSTTPATVPPPVVPAEKNAPKKETNTAGAMVGGGEEEDGGYESCPDMTPEQLAKIANESPAK</sequence>
<organism evidence="4">
    <name type="scientific">Brugia malayi</name>
    <name type="common">Filarial nematode worm</name>
    <dbReference type="NCBI Taxonomy" id="6279"/>
    <lineage>
        <taxon>Eukaryota</taxon>
        <taxon>Metazoa</taxon>
        <taxon>Ecdysozoa</taxon>
        <taxon>Nematoda</taxon>
        <taxon>Chromadorea</taxon>
        <taxon>Rhabditida</taxon>
        <taxon>Spirurina</taxon>
        <taxon>Spiruromorpha</taxon>
        <taxon>Filarioidea</taxon>
        <taxon>Onchocercidae</taxon>
        <taxon>Brugia</taxon>
    </lineage>
</organism>
<feature type="compositionally biased region" description="Basic and acidic residues" evidence="1">
    <location>
        <begin position="30"/>
        <end position="41"/>
    </location>
</feature>
<gene>
    <name evidence="3 7 8" type="ORF">Bm16936</name>
    <name evidence="4" type="ORF">Bm1_45875</name>
    <name evidence="5" type="ORF">BM_BM16936</name>
    <name evidence="3" type="ORF">BM_Bm16936</name>
</gene>
<dbReference type="OrthoDB" id="5870798at2759"/>
<evidence type="ECO:0000313" key="3">
    <source>
        <dbReference type="EMBL" id="CRZ25694.1"/>
    </source>
</evidence>
<keyword evidence="2" id="KW-1133">Transmembrane helix</keyword>
<evidence type="ECO:0000313" key="7">
    <source>
        <dbReference type="WBParaSite" id="Bm16936.1"/>
    </source>
</evidence>
<dbReference type="EMBL" id="LN857010">
    <property type="protein sequence ID" value="CRZ25694.1"/>
    <property type="molecule type" value="Genomic_DNA"/>
</dbReference>
<accession>A0A4E9F507</accession>
<proteinExistence type="predicted"/>
<dbReference type="WBParaSite" id="Bm16936.1">
    <property type="protein sequence ID" value="Bm16936.1"/>
    <property type="gene ID" value="WBGene00255557"/>
</dbReference>
<evidence type="ECO:0000313" key="4">
    <source>
        <dbReference type="EMBL" id="EDP30394.1"/>
    </source>
</evidence>
<name>A8Q859_BRUMA</name>
<reference evidence="4 6" key="1">
    <citation type="journal article" date="2007" name="Science">
        <title>Draft genome of the filarial nematode parasite Brugia malayi.</title>
        <authorList>
            <person name="Ghedin E."/>
            <person name="Wang S."/>
            <person name="Spiro D."/>
            <person name="Caler E."/>
            <person name="Zhao Q."/>
            <person name="Crabtree J."/>
            <person name="Allen J.E."/>
            <person name="Delcher A.L."/>
            <person name="Guiliano D.B."/>
            <person name="Miranda-Saavedra D."/>
            <person name="Angiuoli S.V."/>
            <person name="Creasy T."/>
            <person name="Amedeo P."/>
            <person name="Haas B."/>
            <person name="El-Sayed N.M."/>
            <person name="Wortman J.R."/>
            <person name="Feldblyum T."/>
            <person name="Tallon L."/>
            <person name="Schatz M."/>
            <person name="Shumway M."/>
            <person name="Koo H."/>
            <person name="Salzberg S.L."/>
            <person name="Schobel S."/>
            <person name="Pertea M."/>
            <person name="Pop M."/>
            <person name="White O."/>
            <person name="Barton G.J."/>
            <person name="Carlow C.K."/>
            <person name="Crawford M.J."/>
            <person name="Daub J."/>
            <person name="Dimmic M.W."/>
            <person name="Estes C.F."/>
            <person name="Foster J.M."/>
            <person name="Ganatra M."/>
            <person name="Gregory W.F."/>
            <person name="Johnson N.M."/>
            <person name="Jin J."/>
            <person name="Komuniecki R."/>
            <person name="Korf I."/>
            <person name="Kumar S."/>
            <person name="Laney S."/>
            <person name="Li B.W."/>
            <person name="Li W."/>
            <person name="Lindblom T.H."/>
            <person name="Lustigman S."/>
            <person name="Ma D."/>
            <person name="Maina C.V."/>
            <person name="Martin D.M."/>
            <person name="McCarter J.P."/>
            <person name="McReynolds L."/>
            <person name="Mitreva M."/>
            <person name="Nutman T.B."/>
            <person name="Parkinson J."/>
            <person name="Peregrin-Alvarez J.M."/>
            <person name="Poole C."/>
            <person name="Ren Q."/>
            <person name="Saunders L."/>
            <person name="Sluder A.E."/>
            <person name="Smith K."/>
            <person name="Stanke M."/>
            <person name="Unnasch T.R."/>
            <person name="Ware J."/>
            <person name="Wei A.D."/>
            <person name="Weil G."/>
            <person name="Williams D.J."/>
            <person name="Zhang Y."/>
            <person name="Williams S.A."/>
            <person name="Fraser-Liggett C."/>
            <person name="Slatko B."/>
            <person name="Blaxter M.L."/>
            <person name="Scott A.L."/>
        </authorList>
    </citation>
    <scope>NUCLEOTIDE SEQUENCE [LARGE SCALE GENOMIC DNA]</scope>
    <source>
        <strain evidence="3 6">FR3</strain>
    </source>
</reference>
<protein>
    <submittedName>
        <fullName evidence="3 7">Bm16936</fullName>
    </submittedName>
    <submittedName>
        <fullName evidence="4">Protein C10G11.10, putative</fullName>
    </submittedName>
</protein>
<dbReference type="RefSeq" id="XP_001900639.1">
    <property type="nucleotide sequence ID" value="XM_001900604.2"/>
</dbReference>
<evidence type="ECO:0000313" key="8">
    <source>
        <dbReference type="WormBase" id="Bm16936"/>
    </source>
</evidence>
<evidence type="ECO:0000256" key="2">
    <source>
        <dbReference type="SAM" id="Phobius"/>
    </source>
</evidence>
<evidence type="ECO:0000256" key="1">
    <source>
        <dbReference type="SAM" id="MobiDB-lite"/>
    </source>
</evidence>
<keyword evidence="6" id="KW-1185">Reference proteome</keyword>
<feature type="compositionally biased region" description="Low complexity" evidence="1">
    <location>
        <begin position="52"/>
        <end position="62"/>
    </location>
</feature>
<dbReference type="Proteomes" id="UP000006672">
    <property type="component" value="Unassembled WGS sequence"/>
</dbReference>
<feature type="transmembrane region" description="Helical" evidence="2">
    <location>
        <begin position="7"/>
        <end position="25"/>
    </location>
</feature>